<sequence>MAGESNNTASEVEPQQQKYVTPASGMANLEITVHPALTVTLELRHHTLWRRPKLRQRLVFRRNRIRCIRSCCCLHRLQCSNNRN</sequence>
<dbReference type="AlphaFoldDB" id="E9HVY5"/>
<organism evidence="1 2">
    <name type="scientific">Daphnia pulex</name>
    <name type="common">Water flea</name>
    <dbReference type="NCBI Taxonomy" id="6669"/>
    <lineage>
        <taxon>Eukaryota</taxon>
        <taxon>Metazoa</taxon>
        <taxon>Ecdysozoa</taxon>
        <taxon>Arthropoda</taxon>
        <taxon>Crustacea</taxon>
        <taxon>Branchiopoda</taxon>
        <taxon>Diplostraca</taxon>
        <taxon>Cladocera</taxon>
        <taxon>Anomopoda</taxon>
        <taxon>Daphniidae</taxon>
        <taxon>Daphnia</taxon>
    </lineage>
</organism>
<dbReference type="Proteomes" id="UP000000305">
    <property type="component" value="Unassembled WGS sequence"/>
</dbReference>
<dbReference type="InParanoid" id="E9HVY5"/>
<keyword evidence="2" id="KW-1185">Reference proteome</keyword>
<reference evidence="1 2" key="1">
    <citation type="journal article" date="2011" name="Science">
        <title>The ecoresponsive genome of Daphnia pulex.</title>
        <authorList>
            <person name="Colbourne J.K."/>
            <person name="Pfrender M.E."/>
            <person name="Gilbert D."/>
            <person name="Thomas W.K."/>
            <person name="Tucker A."/>
            <person name="Oakley T.H."/>
            <person name="Tokishita S."/>
            <person name="Aerts A."/>
            <person name="Arnold G.J."/>
            <person name="Basu M.K."/>
            <person name="Bauer D.J."/>
            <person name="Caceres C.E."/>
            <person name="Carmel L."/>
            <person name="Casola C."/>
            <person name="Choi J.H."/>
            <person name="Detter J.C."/>
            <person name="Dong Q."/>
            <person name="Dusheyko S."/>
            <person name="Eads B.D."/>
            <person name="Frohlich T."/>
            <person name="Geiler-Samerotte K.A."/>
            <person name="Gerlach D."/>
            <person name="Hatcher P."/>
            <person name="Jogdeo S."/>
            <person name="Krijgsveld J."/>
            <person name="Kriventseva E.V."/>
            <person name="Kultz D."/>
            <person name="Laforsch C."/>
            <person name="Lindquist E."/>
            <person name="Lopez J."/>
            <person name="Manak J.R."/>
            <person name="Muller J."/>
            <person name="Pangilinan J."/>
            <person name="Patwardhan R.P."/>
            <person name="Pitluck S."/>
            <person name="Pritham E.J."/>
            <person name="Rechtsteiner A."/>
            <person name="Rho M."/>
            <person name="Rogozin I.B."/>
            <person name="Sakarya O."/>
            <person name="Salamov A."/>
            <person name="Schaack S."/>
            <person name="Shapiro H."/>
            <person name="Shiga Y."/>
            <person name="Skalitzky C."/>
            <person name="Smith Z."/>
            <person name="Souvorov A."/>
            <person name="Sung W."/>
            <person name="Tang Z."/>
            <person name="Tsuchiya D."/>
            <person name="Tu H."/>
            <person name="Vos H."/>
            <person name="Wang M."/>
            <person name="Wolf Y.I."/>
            <person name="Yamagata H."/>
            <person name="Yamada T."/>
            <person name="Ye Y."/>
            <person name="Shaw J.R."/>
            <person name="Andrews J."/>
            <person name="Crease T.J."/>
            <person name="Tang H."/>
            <person name="Lucas S.M."/>
            <person name="Robertson H.M."/>
            <person name="Bork P."/>
            <person name="Koonin E.V."/>
            <person name="Zdobnov E.M."/>
            <person name="Grigoriev I.V."/>
            <person name="Lynch M."/>
            <person name="Boore J.L."/>
        </authorList>
    </citation>
    <scope>NUCLEOTIDE SEQUENCE [LARGE SCALE GENOMIC DNA]</scope>
</reference>
<dbReference type="HOGENOM" id="CLU_2529728_0_0_1"/>
<gene>
    <name evidence="1" type="ORF">DAPPUDRAFT_267081</name>
</gene>
<name>E9HVY5_DAPPU</name>
<evidence type="ECO:0000313" key="1">
    <source>
        <dbReference type="EMBL" id="EFX64096.1"/>
    </source>
</evidence>
<proteinExistence type="predicted"/>
<dbReference type="KEGG" id="dpx:DAPPUDRAFT_267081"/>
<dbReference type="EMBL" id="GL732882">
    <property type="protein sequence ID" value="EFX64096.1"/>
    <property type="molecule type" value="Genomic_DNA"/>
</dbReference>
<accession>E9HVY5</accession>
<protein>
    <submittedName>
        <fullName evidence="1">Uncharacterized protein</fullName>
    </submittedName>
</protein>
<evidence type="ECO:0000313" key="2">
    <source>
        <dbReference type="Proteomes" id="UP000000305"/>
    </source>
</evidence>